<reference evidence="5" key="1">
    <citation type="journal article" date="2020" name="mSystems">
        <title>Genome- and Community-Level Interaction Insights into Carbon Utilization and Element Cycling Functions of Hydrothermarchaeota in Hydrothermal Sediment.</title>
        <authorList>
            <person name="Zhou Z."/>
            <person name="Liu Y."/>
            <person name="Xu W."/>
            <person name="Pan J."/>
            <person name="Luo Z.H."/>
            <person name="Li M."/>
        </authorList>
    </citation>
    <scope>NUCLEOTIDE SEQUENCE [LARGE SCALE GENOMIC DNA]</scope>
    <source>
        <strain evidence="4">SpSt-618</strain>
        <strain evidence="5">SpSt-657</strain>
    </source>
</reference>
<name>A0A7J3JN57_9CREN</name>
<dbReference type="FunFam" id="1.25.40.340:FF:000002">
    <property type="entry name" value="Dihydroxyacetone kinase, L subunit"/>
    <property type="match status" value="1"/>
</dbReference>
<dbReference type="AlphaFoldDB" id="A0A7J3JN57"/>
<dbReference type="EMBL" id="DTAI01000227">
    <property type="protein sequence ID" value="HGN37405.1"/>
    <property type="molecule type" value="Genomic_DNA"/>
</dbReference>
<dbReference type="Pfam" id="PF02734">
    <property type="entry name" value="Dak2"/>
    <property type="match status" value="1"/>
</dbReference>
<sequence length="216" mass="23232">MDRLGSRDIYSIILLAKRYIAENREELSRLDSVIGDGDFGININRGFELAIERLSTIDPDKTDIGTILMTVANALLESVGGASGPLFGGLFMNMAMTSLGKYEVDLATIANMFNDGLKGVREIGGGTMPGDKTLIDSLYPAVEALQQAVRENRDIVAAFKDALIAAERGAKATANMVAKRGRASYLGVRSIGHQDPGATAIYLIIKAFHDYTSGKR</sequence>
<dbReference type="InterPro" id="IPR012737">
    <property type="entry name" value="DhaK_L_YcgS"/>
</dbReference>
<evidence type="ECO:0000256" key="2">
    <source>
        <dbReference type="ARBA" id="ARBA00022777"/>
    </source>
</evidence>
<gene>
    <name evidence="5" type="primary">dhaL</name>
    <name evidence="4" type="ORF">ENT87_07675</name>
    <name evidence="5" type="ORF">ENU30_00860</name>
</gene>
<keyword evidence="1" id="KW-0808">Transferase</keyword>
<comment type="caution">
    <text evidence="5">The sequence shown here is derived from an EMBL/GenBank/DDBJ whole genome shotgun (WGS) entry which is preliminary data.</text>
</comment>
<dbReference type="PROSITE" id="PS51480">
    <property type="entry name" value="DHAL"/>
    <property type="match status" value="1"/>
</dbReference>
<keyword evidence="2 5" id="KW-0418">Kinase</keyword>
<protein>
    <submittedName>
        <fullName evidence="5">Dihydroxyacetone kinase subunit L</fullName>
    </submittedName>
</protein>
<dbReference type="SUPFAM" id="SSF101473">
    <property type="entry name" value="DhaL-like"/>
    <property type="match status" value="1"/>
</dbReference>
<dbReference type="Gene3D" id="1.25.40.340">
    <property type="match status" value="1"/>
</dbReference>
<evidence type="ECO:0000256" key="1">
    <source>
        <dbReference type="ARBA" id="ARBA00022679"/>
    </source>
</evidence>
<dbReference type="InterPro" id="IPR004007">
    <property type="entry name" value="DhaL_dom"/>
</dbReference>
<dbReference type="GO" id="GO:0005829">
    <property type="term" value="C:cytosol"/>
    <property type="evidence" value="ECO:0007669"/>
    <property type="project" value="TreeGrafter"/>
</dbReference>
<organism evidence="5">
    <name type="scientific">Ignisphaera aggregans</name>
    <dbReference type="NCBI Taxonomy" id="334771"/>
    <lineage>
        <taxon>Archaea</taxon>
        <taxon>Thermoproteota</taxon>
        <taxon>Thermoprotei</taxon>
        <taxon>Desulfurococcales</taxon>
        <taxon>Desulfurococcaceae</taxon>
        <taxon>Ignisphaera</taxon>
    </lineage>
</organism>
<dbReference type="InterPro" id="IPR036117">
    <property type="entry name" value="DhaL_dom_sf"/>
</dbReference>
<dbReference type="InterPro" id="IPR050861">
    <property type="entry name" value="Dihydroxyacetone_Kinase"/>
</dbReference>
<dbReference type="PANTHER" id="PTHR28629">
    <property type="entry name" value="TRIOKINASE/FMN CYCLASE"/>
    <property type="match status" value="1"/>
</dbReference>
<proteinExistence type="predicted"/>
<dbReference type="NCBIfam" id="TIGR02365">
    <property type="entry name" value="dha_L_ycgS"/>
    <property type="match status" value="1"/>
</dbReference>
<dbReference type="SMART" id="SM01120">
    <property type="entry name" value="Dak2"/>
    <property type="match status" value="1"/>
</dbReference>
<evidence type="ECO:0000259" key="3">
    <source>
        <dbReference type="PROSITE" id="PS51480"/>
    </source>
</evidence>
<dbReference type="GO" id="GO:0004371">
    <property type="term" value="F:glycerone kinase activity"/>
    <property type="evidence" value="ECO:0007669"/>
    <property type="project" value="InterPro"/>
</dbReference>
<accession>A0A7J3JN57</accession>
<evidence type="ECO:0000313" key="5">
    <source>
        <dbReference type="EMBL" id="HGQ17520.1"/>
    </source>
</evidence>
<dbReference type="PANTHER" id="PTHR28629:SF4">
    <property type="entry name" value="TRIOKINASE_FMN CYCLASE"/>
    <property type="match status" value="1"/>
</dbReference>
<dbReference type="GO" id="GO:0019563">
    <property type="term" value="P:glycerol catabolic process"/>
    <property type="evidence" value="ECO:0007669"/>
    <property type="project" value="TreeGrafter"/>
</dbReference>
<feature type="domain" description="DhaL" evidence="3">
    <location>
        <begin position="7"/>
        <end position="210"/>
    </location>
</feature>
<dbReference type="EMBL" id="DTBZ01000026">
    <property type="protein sequence ID" value="HGQ17520.1"/>
    <property type="molecule type" value="Genomic_DNA"/>
</dbReference>
<evidence type="ECO:0000313" key="4">
    <source>
        <dbReference type="EMBL" id="HGN37405.1"/>
    </source>
</evidence>